<keyword evidence="2" id="KW-1185">Reference proteome</keyword>
<gene>
    <name evidence="1" type="ORF">CLIB1444_13S01882</name>
</gene>
<proteinExistence type="predicted"/>
<dbReference type="EMBL" id="CALSDN010000013">
    <property type="protein sequence ID" value="CAH6723169.1"/>
    <property type="molecule type" value="Genomic_DNA"/>
</dbReference>
<comment type="caution">
    <text evidence="1">The sequence shown here is derived from an EMBL/GenBank/DDBJ whole genome shotgun (WGS) entry which is preliminary data.</text>
</comment>
<sequence length="289" mass="33645">MLKFKVVHYYIIPLICLIVWWGMLIAMLSAWSLQGKPQYKWITIYQNPIYISDIGATNLQPLFISCVGFQAIFFIGTLVMEYFLRRHKKLQPYVSTKQPIFAIFSIVFSIISQLGILFVSIFKTTAYHSVHLSMVAVFIIFAFLTCLCNFFNSFIFGNYPQRLSPNHEKVIFGKHKWANLYMVSFFLKLAWLVGAVVFAVLFGWFMKDGKDSTSSIFEWTISFWYGLLLIFWAIDLFPSAVKHYQVRHPDEFPEKNLANVHLDPTNEEDLAKLEQISPYRSPTTLHDNV</sequence>
<dbReference type="Proteomes" id="UP001152531">
    <property type="component" value="Unassembled WGS sequence"/>
</dbReference>
<accession>A0ACA9YDT1</accession>
<evidence type="ECO:0000313" key="2">
    <source>
        <dbReference type="Proteomes" id="UP001152531"/>
    </source>
</evidence>
<evidence type="ECO:0000313" key="1">
    <source>
        <dbReference type="EMBL" id="CAH6723169.1"/>
    </source>
</evidence>
<protein>
    <submittedName>
        <fullName evidence="1">Protein Sfk1p</fullName>
    </submittedName>
</protein>
<reference evidence="1" key="1">
    <citation type="submission" date="2022-06" db="EMBL/GenBank/DDBJ databases">
        <authorList>
            <person name="Legras J.-L."/>
            <person name="Devillers H."/>
            <person name="Grondin C."/>
        </authorList>
    </citation>
    <scope>NUCLEOTIDE SEQUENCE</scope>
    <source>
        <strain evidence="1">CLIB 1444</strain>
    </source>
</reference>
<name>A0ACA9YDT1_9ASCO</name>
<organism evidence="1 2">
    <name type="scientific">[Candida] jaroonii</name>
    <dbReference type="NCBI Taxonomy" id="467808"/>
    <lineage>
        <taxon>Eukaryota</taxon>
        <taxon>Fungi</taxon>
        <taxon>Dikarya</taxon>
        <taxon>Ascomycota</taxon>
        <taxon>Saccharomycotina</taxon>
        <taxon>Pichiomycetes</taxon>
        <taxon>Debaryomycetaceae</taxon>
        <taxon>Yamadazyma</taxon>
    </lineage>
</organism>